<evidence type="ECO:0000313" key="5">
    <source>
        <dbReference type="Proteomes" id="UP001500729"/>
    </source>
</evidence>
<dbReference type="Pfam" id="PF13399">
    <property type="entry name" value="LytR_C"/>
    <property type="match status" value="1"/>
</dbReference>
<protein>
    <recommendedName>
        <fullName evidence="3">LytR/CpsA/Psr regulator C-terminal domain-containing protein</fullName>
    </recommendedName>
</protein>
<keyword evidence="2" id="KW-1133">Transmembrane helix</keyword>
<dbReference type="RefSeq" id="WP_009950927.1">
    <property type="nucleotide sequence ID" value="NZ_BAAAGS010000100.1"/>
</dbReference>
<feature type="transmembrane region" description="Helical" evidence="2">
    <location>
        <begin position="15"/>
        <end position="36"/>
    </location>
</feature>
<feature type="region of interest" description="Disordered" evidence="1">
    <location>
        <begin position="36"/>
        <end position="108"/>
    </location>
</feature>
<organism evidence="4 5">
    <name type="scientific">Saccharopolyspora erythraea</name>
    <name type="common">Streptomyces erythraeus</name>
    <dbReference type="NCBI Taxonomy" id="1836"/>
    <lineage>
        <taxon>Bacteria</taxon>
        <taxon>Bacillati</taxon>
        <taxon>Actinomycetota</taxon>
        <taxon>Actinomycetes</taxon>
        <taxon>Pseudonocardiales</taxon>
        <taxon>Pseudonocardiaceae</taxon>
        <taxon>Saccharopolyspora</taxon>
    </lineage>
</organism>
<gene>
    <name evidence="4" type="ORF">GCM10009533_69140</name>
</gene>
<keyword evidence="2" id="KW-0472">Membrane</keyword>
<keyword evidence="5" id="KW-1185">Reference proteome</keyword>
<sequence>MTTGEPSSGPSRTKLAGFGLIGVGVVAAVVGVSTAVSGDPRDTAQQTPPADPPVASSVQNPPPVPPQEPPAPSTPAPPPAPSTQPQSPPPLPPAQETQPPKPSPEVPGDVAQVRIVVRVYNNSTIAGLAHRASEDFRRAGYDVPEVGNYSAGRIYTTTVYFRPGTEEEQQAKVVASQFGARMEPRFPGIETASPGVIAIVTNDYKGPAQGK</sequence>
<evidence type="ECO:0000259" key="3">
    <source>
        <dbReference type="Pfam" id="PF13399"/>
    </source>
</evidence>
<evidence type="ECO:0000256" key="2">
    <source>
        <dbReference type="SAM" id="Phobius"/>
    </source>
</evidence>
<dbReference type="Proteomes" id="UP001500729">
    <property type="component" value="Unassembled WGS sequence"/>
</dbReference>
<evidence type="ECO:0000313" key="4">
    <source>
        <dbReference type="EMBL" id="GAA0562826.1"/>
    </source>
</evidence>
<evidence type="ECO:0000256" key="1">
    <source>
        <dbReference type="SAM" id="MobiDB-lite"/>
    </source>
</evidence>
<comment type="caution">
    <text evidence="4">The sequence shown here is derived from an EMBL/GenBank/DDBJ whole genome shotgun (WGS) entry which is preliminary data.</text>
</comment>
<keyword evidence="2" id="KW-0812">Transmembrane</keyword>
<feature type="compositionally biased region" description="Pro residues" evidence="1">
    <location>
        <begin position="60"/>
        <end position="105"/>
    </location>
</feature>
<name>A0ABP3PBQ9_SACER</name>
<reference evidence="5" key="1">
    <citation type="journal article" date="2019" name="Int. J. Syst. Evol. Microbiol.">
        <title>The Global Catalogue of Microorganisms (GCM) 10K type strain sequencing project: providing services to taxonomists for standard genome sequencing and annotation.</title>
        <authorList>
            <consortium name="The Broad Institute Genomics Platform"/>
            <consortium name="The Broad Institute Genome Sequencing Center for Infectious Disease"/>
            <person name="Wu L."/>
            <person name="Ma J."/>
        </authorList>
    </citation>
    <scope>NUCLEOTIDE SEQUENCE [LARGE SCALE GENOMIC DNA]</scope>
    <source>
        <strain evidence="5">JCM 10303</strain>
    </source>
</reference>
<dbReference type="Gene3D" id="3.30.70.2390">
    <property type="match status" value="1"/>
</dbReference>
<dbReference type="InterPro" id="IPR027381">
    <property type="entry name" value="LytR/CpsA/Psr_C"/>
</dbReference>
<accession>A0ABP3PBQ9</accession>
<feature type="domain" description="LytR/CpsA/Psr regulator C-terminal" evidence="3">
    <location>
        <begin position="115"/>
        <end position="204"/>
    </location>
</feature>
<dbReference type="EMBL" id="BAAAGS010000100">
    <property type="protein sequence ID" value="GAA0562826.1"/>
    <property type="molecule type" value="Genomic_DNA"/>
</dbReference>
<proteinExistence type="predicted"/>